<dbReference type="PANTHER" id="PTHR31635:SF196">
    <property type="entry name" value="REVERSE TRANSCRIPTASE DOMAIN-CONTAINING PROTEIN-RELATED"/>
    <property type="match status" value="1"/>
</dbReference>
<evidence type="ECO:0000313" key="2">
    <source>
        <dbReference type="Ensembl" id="ENSSLUP00000042486.1"/>
    </source>
</evidence>
<feature type="compositionally biased region" description="Basic and acidic residues" evidence="1">
    <location>
        <begin position="13"/>
        <end position="26"/>
    </location>
</feature>
<proteinExistence type="predicted"/>
<reference evidence="2" key="2">
    <citation type="submission" date="2025-09" db="UniProtKB">
        <authorList>
            <consortium name="Ensembl"/>
        </authorList>
    </citation>
    <scope>IDENTIFICATION</scope>
</reference>
<dbReference type="GeneTree" id="ENSGT01100000263588"/>
<evidence type="ECO:0000256" key="1">
    <source>
        <dbReference type="SAM" id="MobiDB-lite"/>
    </source>
</evidence>
<protein>
    <recommendedName>
        <fullName evidence="4">CCHC-type domain-containing protein</fullName>
    </recommendedName>
</protein>
<accession>A0A8C9ZNQ7</accession>
<dbReference type="AlphaFoldDB" id="A0A8C9ZNQ7"/>
<feature type="region of interest" description="Disordered" evidence="1">
    <location>
        <begin position="1"/>
        <end position="37"/>
    </location>
</feature>
<sequence>MAGRQRQSTGGTTDRDRRIRAEEPDGKGGFTQSKPQHTYQRDLTVRIKVQSDTELPILELLTTIPFLAGGLVVFRQLEKNEYEVTLTEEKGEKKPILHGFQVGDVEVTVTDLCVNEAMVSFMKLPAYITDGEILNKLKLWGVTPTTQIRRRMWLGTNVADGTRFVKVKFDGVVKSLPYLAKFSTAQCIQFFRVLHDRQFKSCRLCKEQGHYSRECNGELSKCQVCRNKHSDCICQSSDDSDIENDNVNDVIVAQPACNQNVSDEEEGEDLEGLPSQKMVSSSLKKKINIKQWCEMSFTDKEIEFAIVGLNNNKSPGQDGLTAEFYKEFMNFFIPMLSTLFQSMVQRQTIPEFFAKAC</sequence>
<evidence type="ECO:0000313" key="3">
    <source>
        <dbReference type="Proteomes" id="UP000694568"/>
    </source>
</evidence>
<name>A0A8C9ZNQ7_SANLU</name>
<reference evidence="2" key="1">
    <citation type="submission" date="2025-08" db="UniProtKB">
        <authorList>
            <consortium name="Ensembl"/>
        </authorList>
    </citation>
    <scope>IDENTIFICATION</scope>
</reference>
<keyword evidence="3" id="KW-1185">Reference proteome</keyword>
<dbReference type="PANTHER" id="PTHR31635">
    <property type="entry name" value="REVERSE TRANSCRIPTASE DOMAIN-CONTAINING PROTEIN-RELATED"/>
    <property type="match status" value="1"/>
</dbReference>
<evidence type="ECO:0008006" key="4">
    <source>
        <dbReference type="Google" id="ProtNLM"/>
    </source>
</evidence>
<organism evidence="2 3">
    <name type="scientific">Sander lucioperca</name>
    <name type="common">Pike-perch</name>
    <name type="synonym">Perca lucioperca</name>
    <dbReference type="NCBI Taxonomy" id="283035"/>
    <lineage>
        <taxon>Eukaryota</taxon>
        <taxon>Metazoa</taxon>
        <taxon>Chordata</taxon>
        <taxon>Craniata</taxon>
        <taxon>Vertebrata</taxon>
        <taxon>Euteleostomi</taxon>
        <taxon>Actinopterygii</taxon>
        <taxon>Neopterygii</taxon>
        <taxon>Teleostei</taxon>
        <taxon>Neoteleostei</taxon>
        <taxon>Acanthomorphata</taxon>
        <taxon>Eupercaria</taxon>
        <taxon>Perciformes</taxon>
        <taxon>Percoidei</taxon>
        <taxon>Percidae</taxon>
        <taxon>Luciopercinae</taxon>
        <taxon>Sander</taxon>
    </lineage>
</organism>
<dbReference type="Ensembl" id="ENSSLUT00000043839.1">
    <property type="protein sequence ID" value="ENSSLUP00000042486.1"/>
    <property type="gene ID" value="ENSSLUG00000018865.1"/>
</dbReference>
<dbReference type="Proteomes" id="UP000694568">
    <property type="component" value="Unplaced"/>
</dbReference>